<dbReference type="Pfam" id="PF00790">
    <property type="entry name" value="VHS"/>
    <property type="match status" value="1"/>
</dbReference>
<gene>
    <name evidence="3" type="ORF">C5167_022080</name>
</gene>
<dbReference type="InterPro" id="IPR008942">
    <property type="entry name" value="ENTH_VHS"/>
</dbReference>
<protein>
    <recommendedName>
        <fullName evidence="2">VHS domain-containing protein</fullName>
    </recommendedName>
</protein>
<accession>A0A4Y7JKX6</accession>
<organism evidence="3 4">
    <name type="scientific">Papaver somniferum</name>
    <name type="common">Opium poppy</name>
    <dbReference type="NCBI Taxonomy" id="3469"/>
    <lineage>
        <taxon>Eukaryota</taxon>
        <taxon>Viridiplantae</taxon>
        <taxon>Streptophyta</taxon>
        <taxon>Embryophyta</taxon>
        <taxon>Tracheophyta</taxon>
        <taxon>Spermatophyta</taxon>
        <taxon>Magnoliopsida</taxon>
        <taxon>Ranunculales</taxon>
        <taxon>Papaveraceae</taxon>
        <taxon>Papaveroideae</taxon>
        <taxon>Papaver</taxon>
    </lineage>
</organism>
<dbReference type="EMBL" id="CM010719">
    <property type="protein sequence ID" value="RZC60325.1"/>
    <property type="molecule type" value="Genomic_DNA"/>
</dbReference>
<dbReference type="PANTHER" id="PTHR45898">
    <property type="entry name" value="TOM1-LIKE PROTEIN"/>
    <property type="match status" value="1"/>
</dbReference>
<reference evidence="3 4" key="1">
    <citation type="journal article" date="2018" name="Science">
        <title>The opium poppy genome and morphinan production.</title>
        <authorList>
            <person name="Guo L."/>
            <person name="Winzer T."/>
            <person name="Yang X."/>
            <person name="Li Y."/>
            <person name="Ning Z."/>
            <person name="He Z."/>
            <person name="Teodor R."/>
            <person name="Lu Y."/>
            <person name="Bowser T.A."/>
            <person name="Graham I.A."/>
            <person name="Ye K."/>
        </authorList>
    </citation>
    <scope>NUCLEOTIDE SEQUENCE [LARGE SCALE GENOMIC DNA]</scope>
    <source>
        <strain evidence="4">cv. HN1</strain>
        <tissue evidence="3">Leaves</tissue>
    </source>
</reference>
<feature type="domain" description="VHS" evidence="2">
    <location>
        <begin position="12"/>
        <end position="141"/>
    </location>
</feature>
<keyword evidence="4" id="KW-1185">Reference proteome</keyword>
<sequence>MDKKAVVCAERATRIMLESPDWNEVAELCKILKSNPGQTKDALKYLKTRLWHTLPRMQHLCLSVLETLCENCGDQVFGPIAELGILEDMVKIVQNTPYLSVRDQILVLIDRWQEAVGGSSGSSLQYNDAYRKLKSAGVDFPPREENSVPIHAPGLSSGSMTTAAVSSSGPTADNHLGWLHQNMLVLLGHTTAHESYGLEMKRFEED</sequence>
<dbReference type="Gene3D" id="1.25.40.90">
    <property type="match status" value="1"/>
</dbReference>
<dbReference type="PANTHER" id="PTHR45898:SF14">
    <property type="entry name" value="TOM1-LIKE PROTEIN 4"/>
    <property type="match status" value="1"/>
</dbReference>
<dbReference type="OrthoDB" id="2018246at2759"/>
<dbReference type="SMART" id="SM00288">
    <property type="entry name" value="VHS"/>
    <property type="match status" value="1"/>
</dbReference>
<evidence type="ECO:0000313" key="3">
    <source>
        <dbReference type="EMBL" id="RZC60325.1"/>
    </source>
</evidence>
<evidence type="ECO:0000259" key="2">
    <source>
        <dbReference type="PROSITE" id="PS50179"/>
    </source>
</evidence>
<dbReference type="PROSITE" id="PS50179">
    <property type="entry name" value="VHS"/>
    <property type="match status" value="1"/>
</dbReference>
<dbReference type="AlphaFoldDB" id="A0A4Y7JKX6"/>
<dbReference type="GO" id="GO:0043328">
    <property type="term" value="P:protein transport to vacuole involved in ubiquitin-dependent protein catabolic process via the multivesicular body sorting pathway"/>
    <property type="evidence" value="ECO:0007669"/>
    <property type="project" value="InterPro"/>
</dbReference>
<dbReference type="CDD" id="cd03561">
    <property type="entry name" value="VHS"/>
    <property type="match status" value="1"/>
</dbReference>
<dbReference type="Proteomes" id="UP000316621">
    <property type="component" value="Chromosome 5"/>
</dbReference>
<dbReference type="STRING" id="3469.A0A4Y7JKX6"/>
<dbReference type="Gramene" id="RZC60325">
    <property type="protein sequence ID" value="RZC60325"/>
    <property type="gene ID" value="C5167_022080"/>
</dbReference>
<dbReference type="InterPro" id="IPR002014">
    <property type="entry name" value="VHS_dom"/>
</dbReference>
<evidence type="ECO:0000256" key="1">
    <source>
        <dbReference type="ARBA" id="ARBA00007708"/>
    </source>
</evidence>
<comment type="similarity">
    <text evidence="1">Belongs to the TOM1 family.</text>
</comment>
<proteinExistence type="inferred from homology"/>
<dbReference type="GO" id="GO:0043130">
    <property type="term" value="F:ubiquitin binding"/>
    <property type="evidence" value="ECO:0007669"/>
    <property type="project" value="InterPro"/>
</dbReference>
<dbReference type="SUPFAM" id="SSF48464">
    <property type="entry name" value="ENTH/VHS domain"/>
    <property type="match status" value="1"/>
</dbReference>
<name>A0A4Y7JKX6_PAPSO</name>
<dbReference type="InterPro" id="IPR044836">
    <property type="entry name" value="TOL_plant"/>
</dbReference>
<evidence type="ECO:0000313" key="4">
    <source>
        <dbReference type="Proteomes" id="UP000316621"/>
    </source>
</evidence>
<dbReference type="GO" id="GO:0035091">
    <property type="term" value="F:phosphatidylinositol binding"/>
    <property type="evidence" value="ECO:0007669"/>
    <property type="project" value="InterPro"/>
</dbReference>